<organism evidence="1 2">
    <name type="scientific">Spongiactinospora gelatinilytica</name>
    <dbReference type="NCBI Taxonomy" id="2666298"/>
    <lineage>
        <taxon>Bacteria</taxon>
        <taxon>Bacillati</taxon>
        <taxon>Actinomycetota</taxon>
        <taxon>Actinomycetes</taxon>
        <taxon>Streptosporangiales</taxon>
        <taxon>Streptosporangiaceae</taxon>
        <taxon>Spongiactinospora</taxon>
    </lineage>
</organism>
<dbReference type="Proteomes" id="UP000248544">
    <property type="component" value="Unassembled WGS sequence"/>
</dbReference>
<name>A0A2W2F510_9ACTN</name>
<keyword evidence="2" id="KW-1185">Reference proteome</keyword>
<sequence length="109" mass="11654">MSTGDRLAAVRVGLDEHRDLAARLAAPHRDDAPDAAEDEWHVRYLRGLRGAIAAGEAHLAAYQRLVSEGEDAAAAAALSLLELEQAALKEWHTIVTGRPGWVDDPSPGP</sequence>
<evidence type="ECO:0000313" key="2">
    <source>
        <dbReference type="Proteomes" id="UP000248544"/>
    </source>
</evidence>
<dbReference type="EMBL" id="POUA01000596">
    <property type="protein sequence ID" value="PZG20740.1"/>
    <property type="molecule type" value="Genomic_DNA"/>
</dbReference>
<comment type="caution">
    <text evidence="1">The sequence shown here is derived from an EMBL/GenBank/DDBJ whole genome shotgun (WGS) entry which is preliminary data.</text>
</comment>
<evidence type="ECO:0000313" key="1">
    <source>
        <dbReference type="EMBL" id="PZG20740.1"/>
    </source>
</evidence>
<gene>
    <name evidence="1" type="ORF">C1I98_37400</name>
</gene>
<accession>A0A2W2F510</accession>
<dbReference type="AlphaFoldDB" id="A0A2W2F510"/>
<reference evidence="1 2" key="1">
    <citation type="submission" date="2018-01" db="EMBL/GenBank/DDBJ databases">
        <title>Draft genome sequence of Sphaerisporangium sp. 7K107.</title>
        <authorList>
            <person name="Sahin N."/>
            <person name="Saygin H."/>
            <person name="Ay H."/>
        </authorList>
    </citation>
    <scope>NUCLEOTIDE SEQUENCE [LARGE SCALE GENOMIC DNA]</scope>
    <source>
        <strain evidence="1 2">7K107</strain>
    </source>
</reference>
<dbReference type="RefSeq" id="WP_111171989.1">
    <property type="nucleotide sequence ID" value="NZ_POUA01000596.1"/>
</dbReference>
<protein>
    <submittedName>
        <fullName evidence="1">Uncharacterized protein</fullName>
    </submittedName>
</protein>
<proteinExistence type="predicted"/>